<dbReference type="PANTHER" id="PTHR45856">
    <property type="entry name" value="ALPHA/BETA-HYDROLASES SUPERFAMILY PROTEIN"/>
    <property type="match status" value="1"/>
</dbReference>
<feature type="domain" description="Fungal lipase-type" evidence="1">
    <location>
        <begin position="91"/>
        <end position="234"/>
    </location>
</feature>
<dbReference type="SUPFAM" id="SSF53474">
    <property type="entry name" value="alpha/beta-Hydrolases"/>
    <property type="match status" value="1"/>
</dbReference>
<organism evidence="2 3">
    <name type="scientific">Burkholderia ambifaria</name>
    <dbReference type="NCBI Taxonomy" id="152480"/>
    <lineage>
        <taxon>Bacteria</taxon>
        <taxon>Pseudomonadati</taxon>
        <taxon>Pseudomonadota</taxon>
        <taxon>Betaproteobacteria</taxon>
        <taxon>Burkholderiales</taxon>
        <taxon>Burkholderiaceae</taxon>
        <taxon>Burkholderia</taxon>
        <taxon>Burkholderia cepacia complex</taxon>
    </lineage>
</organism>
<name>A0AA41EDG5_9BURK</name>
<gene>
    <name evidence="2" type="ORF">KDW93_29560</name>
</gene>
<dbReference type="InterPro" id="IPR051218">
    <property type="entry name" value="Sec_MonoDiacylglyc_Lipase"/>
</dbReference>
<dbReference type="Pfam" id="PF01764">
    <property type="entry name" value="Lipase_3"/>
    <property type="match status" value="1"/>
</dbReference>
<accession>A0AA41EDG5</accession>
<dbReference type="InterPro" id="IPR029058">
    <property type="entry name" value="AB_hydrolase_fold"/>
</dbReference>
<protein>
    <submittedName>
        <fullName evidence="2">Lipase</fullName>
    </submittedName>
</protein>
<dbReference type="Proteomes" id="UP000682266">
    <property type="component" value="Unassembled WGS sequence"/>
</dbReference>
<comment type="caution">
    <text evidence="2">The sequence shown here is derived from an EMBL/GenBank/DDBJ whole genome shotgun (WGS) entry which is preliminary data.</text>
</comment>
<sequence length="346" mass="37159">MTSSRLEQMQANLTLAYVLNNAAVDGVGRELKHPTASQVKKIIVDRLNRSKMTRDDRFEIAWGPAIVLDPNGEAANVTVVVQLAGAGEYTVVTSGTNFASPLDVLSDFSYDTLEPFSAYVPNCPSDARISAGTNGALYQVLKTPDESHQTLVQFLSTVPPSSVVNVVGHSLGGALASAIVLYLKNQSGLQSLTYHCQTFAAPTAGNDVFAGYFDEQMRGNAVRIFTTRDIVPMAWNADSLQKVKNVYSDVPHHDTPENVKVAVDLLSVATASLKYTQWGTSEPSGPVATAMEYQLKADVNVAILDFQAQVGFQHIDGYIACLGMARSDIDLPPPAQVNPKVGKTPV</sequence>
<reference evidence="2" key="1">
    <citation type="submission" date="2021-04" db="EMBL/GenBank/DDBJ databases">
        <title>A collection of bacterial strains from the Burkholderia cepacia Research Laboratory and Repository.</title>
        <authorList>
            <person name="Lipuma J."/>
            <person name="Spilker T."/>
        </authorList>
    </citation>
    <scope>NUCLEOTIDE SEQUENCE</scope>
    <source>
        <strain evidence="2">AU36012</strain>
    </source>
</reference>
<dbReference type="EMBL" id="JAGSVG010000035">
    <property type="protein sequence ID" value="MBR8133051.1"/>
    <property type="molecule type" value="Genomic_DNA"/>
</dbReference>
<evidence type="ECO:0000313" key="2">
    <source>
        <dbReference type="EMBL" id="MBR8133051.1"/>
    </source>
</evidence>
<proteinExistence type="predicted"/>
<dbReference type="Gene3D" id="3.40.50.1820">
    <property type="entry name" value="alpha/beta hydrolase"/>
    <property type="match status" value="1"/>
</dbReference>
<evidence type="ECO:0000313" key="3">
    <source>
        <dbReference type="Proteomes" id="UP000682266"/>
    </source>
</evidence>
<evidence type="ECO:0000259" key="1">
    <source>
        <dbReference type="Pfam" id="PF01764"/>
    </source>
</evidence>
<dbReference type="AlphaFoldDB" id="A0AA41EDG5"/>
<dbReference type="GO" id="GO:0006629">
    <property type="term" value="P:lipid metabolic process"/>
    <property type="evidence" value="ECO:0007669"/>
    <property type="project" value="InterPro"/>
</dbReference>
<dbReference type="RefSeq" id="WP_105786194.1">
    <property type="nucleotide sequence ID" value="NZ_CADEQI010000015.1"/>
</dbReference>
<dbReference type="PANTHER" id="PTHR45856:SF24">
    <property type="entry name" value="FUNGAL LIPASE-LIKE DOMAIN-CONTAINING PROTEIN"/>
    <property type="match status" value="1"/>
</dbReference>
<dbReference type="InterPro" id="IPR002921">
    <property type="entry name" value="Fungal_lipase-type"/>
</dbReference>